<evidence type="ECO:0000256" key="1">
    <source>
        <dbReference type="SAM" id="SignalP"/>
    </source>
</evidence>
<keyword evidence="1" id="KW-0732">Signal</keyword>
<dbReference type="AlphaFoldDB" id="A0AAJ1IGF5"/>
<dbReference type="EMBL" id="JAQQAL010000032">
    <property type="protein sequence ID" value="MDC7227724.1"/>
    <property type="molecule type" value="Genomic_DNA"/>
</dbReference>
<feature type="signal peptide" evidence="1">
    <location>
        <begin position="1"/>
        <end position="21"/>
    </location>
</feature>
<sequence length="211" mass="23772">MEKFALAILFVMLVLPLSLFAAEDYGFACGDWEIKGNRIYQEDADTGIAKAWLVYPQKGVVEYIFNVMYEEGLFEDGHAGFGLHIFVDKPAKGFSWGEGKSYLLWLNYDENPESDDIPEGLSAQLYRSDTNWDMELLDSISLKALEKVVMKYPKSTEVPIRITVDGRSGVVKIYDPVTSGLFYTMNLDNKKSLSGNYVTLRTNSGAFSFGY</sequence>
<evidence type="ECO:0000313" key="3">
    <source>
        <dbReference type="Proteomes" id="UP001221217"/>
    </source>
</evidence>
<accession>A0AAJ1IGF5</accession>
<organism evidence="2 3">
    <name type="scientific">Candidatus Thalassospirochaeta sargassi</name>
    <dbReference type="NCBI Taxonomy" id="3119039"/>
    <lineage>
        <taxon>Bacteria</taxon>
        <taxon>Pseudomonadati</taxon>
        <taxon>Spirochaetota</taxon>
        <taxon>Spirochaetia</taxon>
        <taxon>Spirochaetales</taxon>
        <taxon>Spirochaetaceae</taxon>
        <taxon>Candidatus Thalassospirochaeta</taxon>
    </lineage>
</organism>
<reference evidence="2 3" key="1">
    <citation type="submission" date="2022-12" db="EMBL/GenBank/DDBJ databases">
        <title>Metagenome assembled genome from gulf of manar.</title>
        <authorList>
            <person name="Kohli P."/>
            <person name="Pk S."/>
            <person name="Venkata Ramana C."/>
            <person name="Sasikala C."/>
        </authorList>
    </citation>
    <scope>NUCLEOTIDE SEQUENCE [LARGE SCALE GENOMIC DNA]</scope>
    <source>
        <strain evidence="2">JB008</strain>
    </source>
</reference>
<gene>
    <name evidence="2" type="ORF">PQJ61_13250</name>
</gene>
<dbReference type="Proteomes" id="UP001221217">
    <property type="component" value="Unassembled WGS sequence"/>
</dbReference>
<protein>
    <submittedName>
        <fullName evidence="2">Uncharacterized protein</fullName>
    </submittedName>
</protein>
<evidence type="ECO:0000313" key="2">
    <source>
        <dbReference type="EMBL" id="MDC7227724.1"/>
    </source>
</evidence>
<name>A0AAJ1IGF5_9SPIO</name>
<proteinExistence type="predicted"/>
<feature type="chain" id="PRO_5042571667" evidence="1">
    <location>
        <begin position="22"/>
        <end position="211"/>
    </location>
</feature>
<comment type="caution">
    <text evidence="2">The sequence shown here is derived from an EMBL/GenBank/DDBJ whole genome shotgun (WGS) entry which is preliminary data.</text>
</comment>